<dbReference type="Proteomes" id="UP000504612">
    <property type="component" value="Unplaced"/>
</dbReference>
<evidence type="ECO:0000256" key="6">
    <source>
        <dbReference type="ARBA" id="ARBA00023004"/>
    </source>
</evidence>
<keyword evidence="8" id="KW-1185">Reference proteome</keyword>
<name>A0A6J1WBW1_9SAUR</name>
<comment type="similarity">
    <text evidence="2">Belongs to the cytochrome P450 family.</text>
</comment>
<dbReference type="AlphaFoldDB" id="A0A6J1WBW1"/>
<evidence type="ECO:0000256" key="3">
    <source>
        <dbReference type="ARBA" id="ARBA00022617"/>
    </source>
</evidence>
<dbReference type="Pfam" id="PF00067">
    <property type="entry name" value="p450"/>
    <property type="match status" value="1"/>
</dbReference>
<keyword evidence="6" id="KW-0408">Iron</keyword>
<dbReference type="GO" id="GO:0005506">
    <property type="term" value="F:iron ion binding"/>
    <property type="evidence" value="ECO:0007669"/>
    <property type="project" value="InterPro"/>
</dbReference>
<dbReference type="PANTHER" id="PTHR24302">
    <property type="entry name" value="CYTOCHROME P450 FAMILY 3"/>
    <property type="match status" value="1"/>
</dbReference>
<dbReference type="SUPFAM" id="SSF48264">
    <property type="entry name" value="Cytochrome P450"/>
    <property type="match status" value="1"/>
</dbReference>
<evidence type="ECO:0000256" key="1">
    <source>
        <dbReference type="ARBA" id="ARBA00001971"/>
    </source>
</evidence>
<dbReference type="PRINTS" id="PR00464">
    <property type="entry name" value="EP450II"/>
</dbReference>
<protein>
    <submittedName>
        <fullName evidence="9">Cytochrome P450 3A29-like</fullName>
    </submittedName>
</protein>
<keyword evidence="4" id="KW-0479">Metal-binding</keyword>
<sequence>DFGLCGNLDTSLNFVADDQWRRIRNAFSPTFTSGRLKEMMPIINHYNEILEKNIQKKVENDEITDVEVIFSGYSLDVATSIAFSVNIDSVNHPNDLVVVHMKNFLRFKFFNPVLILAGKMSL</sequence>
<dbReference type="PANTHER" id="PTHR24302:SF42">
    <property type="entry name" value="CYTOCHROME P450 FAMILY 3 SUBFAMILY A MEMBER 4"/>
    <property type="match status" value="1"/>
</dbReference>
<dbReference type="GO" id="GO:0016705">
    <property type="term" value="F:oxidoreductase activity, acting on paired donors, with incorporation or reduction of molecular oxygen"/>
    <property type="evidence" value="ECO:0007669"/>
    <property type="project" value="InterPro"/>
</dbReference>
<dbReference type="GeneID" id="113431971"/>
<dbReference type="InterPro" id="IPR036396">
    <property type="entry name" value="Cyt_P450_sf"/>
</dbReference>
<keyword evidence="3" id="KW-0349">Heme</keyword>
<proteinExistence type="inferred from homology"/>
<dbReference type="RefSeq" id="XP_026549999.1">
    <property type="nucleotide sequence ID" value="XM_026694214.1"/>
</dbReference>
<evidence type="ECO:0000256" key="7">
    <source>
        <dbReference type="ARBA" id="ARBA00023033"/>
    </source>
</evidence>
<dbReference type="GO" id="GO:0008395">
    <property type="term" value="F:steroid hydroxylase activity"/>
    <property type="evidence" value="ECO:0007669"/>
    <property type="project" value="TreeGrafter"/>
</dbReference>
<evidence type="ECO:0000256" key="4">
    <source>
        <dbReference type="ARBA" id="ARBA00022723"/>
    </source>
</evidence>
<reference evidence="9" key="1">
    <citation type="submission" date="2025-08" db="UniProtKB">
        <authorList>
            <consortium name="RefSeq"/>
        </authorList>
    </citation>
    <scope>IDENTIFICATION</scope>
</reference>
<gene>
    <name evidence="9" type="primary">LOC113431971</name>
</gene>
<organism evidence="8 9">
    <name type="scientific">Notechis scutatus</name>
    <name type="common">mainland tiger snake</name>
    <dbReference type="NCBI Taxonomy" id="8663"/>
    <lineage>
        <taxon>Eukaryota</taxon>
        <taxon>Metazoa</taxon>
        <taxon>Chordata</taxon>
        <taxon>Craniata</taxon>
        <taxon>Vertebrata</taxon>
        <taxon>Euteleostomi</taxon>
        <taxon>Lepidosauria</taxon>
        <taxon>Squamata</taxon>
        <taxon>Bifurcata</taxon>
        <taxon>Unidentata</taxon>
        <taxon>Episquamata</taxon>
        <taxon>Toxicofera</taxon>
        <taxon>Serpentes</taxon>
        <taxon>Colubroidea</taxon>
        <taxon>Elapidae</taxon>
        <taxon>Hydrophiinae</taxon>
        <taxon>Notechis</taxon>
    </lineage>
</organism>
<evidence type="ECO:0000313" key="9">
    <source>
        <dbReference type="RefSeq" id="XP_026549999.1"/>
    </source>
</evidence>
<dbReference type="InterPro" id="IPR001128">
    <property type="entry name" value="Cyt_P450"/>
</dbReference>
<comment type="cofactor">
    <cofactor evidence="1">
        <name>heme</name>
        <dbReference type="ChEBI" id="CHEBI:30413"/>
    </cofactor>
</comment>
<dbReference type="InterPro" id="IPR050705">
    <property type="entry name" value="Cytochrome_P450_3A"/>
</dbReference>
<evidence type="ECO:0000313" key="8">
    <source>
        <dbReference type="Proteomes" id="UP000504612"/>
    </source>
</evidence>
<dbReference type="InterPro" id="IPR002402">
    <property type="entry name" value="Cyt_P450_E_grp-II"/>
</dbReference>
<feature type="non-terminal residue" evidence="9">
    <location>
        <position position="1"/>
    </location>
</feature>
<keyword evidence="5" id="KW-0560">Oxidoreductase</keyword>
<dbReference type="KEGG" id="nss:113431971"/>
<evidence type="ECO:0000256" key="5">
    <source>
        <dbReference type="ARBA" id="ARBA00023002"/>
    </source>
</evidence>
<keyword evidence="7" id="KW-0503">Monooxygenase</keyword>
<dbReference type="Gene3D" id="1.10.630.10">
    <property type="entry name" value="Cytochrome P450"/>
    <property type="match status" value="1"/>
</dbReference>
<evidence type="ECO:0000256" key="2">
    <source>
        <dbReference type="ARBA" id="ARBA00010617"/>
    </source>
</evidence>
<accession>A0A6J1WBW1</accession>
<dbReference type="GO" id="GO:0020037">
    <property type="term" value="F:heme binding"/>
    <property type="evidence" value="ECO:0007669"/>
    <property type="project" value="InterPro"/>
</dbReference>